<dbReference type="RefSeq" id="WP_126157826.1">
    <property type="nucleotide sequence ID" value="NZ_RQXW01000004.1"/>
</dbReference>
<keyword evidence="4" id="KW-1185">Reference proteome</keyword>
<dbReference type="AlphaFoldDB" id="A0A430KTS8"/>
<sequence>MRPLIYFFICLGVFTPVMAESEQNDTLPALDCIISPSKSIDLSSSSPGVITEVLVKRGERVTKGQPIARLDDRVEFASVQLAKARAAIRSDLDGGLVNLNYDRLASTRVSEVFLTHAASSQDKEQAERAVKLSSASVKQAKEQAKIRGLELARAKAVLEQRLITSPIDGVVQRNLKYQGEYVDEDPVVRLVALNPLHIETMVPVQYFGKLTIGHTAEVYPEVDAQHARVARVIAIDPVGDVGSSAFGVQLEMDNPELTIPAGIKCDLKFADKVSEQLNEQDAAPLE</sequence>
<dbReference type="SUPFAM" id="SSF111369">
    <property type="entry name" value="HlyD-like secretion proteins"/>
    <property type="match status" value="1"/>
</dbReference>
<organism evidence="3 4">
    <name type="scientific">Amphritea opalescens</name>
    <dbReference type="NCBI Taxonomy" id="2490544"/>
    <lineage>
        <taxon>Bacteria</taxon>
        <taxon>Pseudomonadati</taxon>
        <taxon>Pseudomonadota</taxon>
        <taxon>Gammaproteobacteria</taxon>
        <taxon>Oceanospirillales</taxon>
        <taxon>Oceanospirillaceae</taxon>
        <taxon>Amphritea</taxon>
    </lineage>
</organism>
<comment type="similarity">
    <text evidence="1">Belongs to the membrane fusion protein (MFP) (TC 8.A.1) family.</text>
</comment>
<reference evidence="3 4" key="1">
    <citation type="submission" date="2018-11" db="EMBL/GenBank/DDBJ databases">
        <title>The draft genome sequence of Amphritea opalescens ANRC-JH13T.</title>
        <authorList>
            <person name="Fang Z."/>
            <person name="Zhang Y."/>
            <person name="Han X."/>
        </authorList>
    </citation>
    <scope>NUCLEOTIDE SEQUENCE [LARGE SCALE GENOMIC DNA]</scope>
    <source>
        <strain evidence="3 4">ANRC-JH13</strain>
    </source>
</reference>
<dbReference type="Gene3D" id="2.40.30.170">
    <property type="match status" value="1"/>
</dbReference>
<gene>
    <name evidence="3" type="ORF">EH243_06495</name>
</gene>
<feature type="signal peptide" evidence="2">
    <location>
        <begin position="1"/>
        <end position="19"/>
    </location>
</feature>
<dbReference type="PANTHER" id="PTHR30469">
    <property type="entry name" value="MULTIDRUG RESISTANCE PROTEIN MDTA"/>
    <property type="match status" value="1"/>
</dbReference>
<evidence type="ECO:0000256" key="2">
    <source>
        <dbReference type="SAM" id="SignalP"/>
    </source>
</evidence>
<evidence type="ECO:0000313" key="4">
    <source>
        <dbReference type="Proteomes" id="UP000283087"/>
    </source>
</evidence>
<dbReference type="Gene3D" id="2.40.50.100">
    <property type="match status" value="1"/>
</dbReference>
<dbReference type="OrthoDB" id="9791520at2"/>
<keyword evidence="2" id="KW-0732">Signal</keyword>
<evidence type="ECO:0000313" key="3">
    <source>
        <dbReference type="EMBL" id="RTE66723.1"/>
    </source>
</evidence>
<feature type="chain" id="PRO_5019443071" evidence="2">
    <location>
        <begin position="20"/>
        <end position="286"/>
    </location>
</feature>
<dbReference type="Proteomes" id="UP000283087">
    <property type="component" value="Unassembled WGS sequence"/>
</dbReference>
<dbReference type="NCBIfam" id="TIGR01730">
    <property type="entry name" value="RND_mfp"/>
    <property type="match status" value="1"/>
</dbReference>
<dbReference type="InterPro" id="IPR006143">
    <property type="entry name" value="RND_pump_MFP"/>
</dbReference>
<proteinExistence type="inferred from homology"/>
<comment type="caution">
    <text evidence="3">The sequence shown here is derived from an EMBL/GenBank/DDBJ whole genome shotgun (WGS) entry which is preliminary data.</text>
</comment>
<dbReference type="PANTHER" id="PTHR30469:SF15">
    <property type="entry name" value="HLYD FAMILY OF SECRETION PROTEINS"/>
    <property type="match status" value="1"/>
</dbReference>
<dbReference type="Gene3D" id="1.10.287.470">
    <property type="entry name" value="Helix hairpin bin"/>
    <property type="match status" value="1"/>
</dbReference>
<dbReference type="GO" id="GO:1990281">
    <property type="term" value="C:efflux pump complex"/>
    <property type="evidence" value="ECO:0007669"/>
    <property type="project" value="TreeGrafter"/>
</dbReference>
<name>A0A430KTS8_9GAMM</name>
<dbReference type="EMBL" id="RQXW01000004">
    <property type="protein sequence ID" value="RTE66723.1"/>
    <property type="molecule type" value="Genomic_DNA"/>
</dbReference>
<protein>
    <submittedName>
        <fullName evidence="3">Efflux RND transporter periplasmic adaptor subunit</fullName>
    </submittedName>
</protein>
<accession>A0A430KTS8</accession>
<evidence type="ECO:0000256" key="1">
    <source>
        <dbReference type="ARBA" id="ARBA00009477"/>
    </source>
</evidence>
<dbReference type="GO" id="GO:0015562">
    <property type="term" value="F:efflux transmembrane transporter activity"/>
    <property type="evidence" value="ECO:0007669"/>
    <property type="project" value="TreeGrafter"/>
</dbReference>